<keyword evidence="4" id="KW-1185">Reference proteome</keyword>
<dbReference type="Proteomes" id="UP000636960">
    <property type="component" value="Unassembled WGS sequence"/>
</dbReference>
<name>A0A919K392_9ACTN</name>
<feature type="compositionally biased region" description="Low complexity" evidence="1">
    <location>
        <begin position="68"/>
        <end position="77"/>
    </location>
</feature>
<dbReference type="Gene3D" id="2.60.40.290">
    <property type="match status" value="1"/>
</dbReference>
<dbReference type="SUPFAM" id="SSF49384">
    <property type="entry name" value="Carbohydrate-binding domain"/>
    <property type="match status" value="1"/>
</dbReference>
<proteinExistence type="predicted"/>
<dbReference type="GO" id="GO:0030247">
    <property type="term" value="F:polysaccharide binding"/>
    <property type="evidence" value="ECO:0007669"/>
    <property type="project" value="UniProtKB-UniRule"/>
</dbReference>
<evidence type="ECO:0000313" key="3">
    <source>
        <dbReference type="EMBL" id="GIE95831.1"/>
    </source>
</evidence>
<accession>A0A919K392</accession>
<dbReference type="SMART" id="SM00637">
    <property type="entry name" value="CBD_II"/>
    <property type="match status" value="1"/>
</dbReference>
<sequence length="200" mass="20546">MPPKHSARPARAARIFLSAAAAVLVLLVVWIAARAVGPAQAGRGPSIVVPPSPSLTPSPPPSLPPSLSPSRSPSRTPTKTRKPSPSPPSRTSATPRRDLSVTVRVGAGWEQGYVAMARVTNDGEAARSWTVTVTHSGDDDVTLRNTWSAEGRQGGDSFTFTGGPLAPGETASFGFQAGTESRGNARPAGCTVVGGRCSVS</sequence>
<organism evidence="3 4">
    <name type="scientific">Paractinoplanes rishiriensis</name>
    <dbReference type="NCBI Taxonomy" id="1050105"/>
    <lineage>
        <taxon>Bacteria</taxon>
        <taxon>Bacillati</taxon>
        <taxon>Actinomycetota</taxon>
        <taxon>Actinomycetes</taxon>
        <taxon>Micromonosporales</taxon>
        <taxon>Micromonosporaceae</taxon>
        <taxon>Paractinoplanes</taxon>
    </lineage>
</organism>
<dbReference type="EMBL" id="BOMV01000036">
    <property type="protein sequence ID" value="GIE95831.1"/>
    <property type="molecule type" value="Genomic_DNA"/>
</dbReference>
<feature type="region of interest" description="Disordered" evidence="1">
    <location>
        <begin position="40"/>
        <end position="101"/>
    </location>
</feature>
<dbReference type="GO" id="GO:0005975">
    <property type="term" value="P:carbohydrate metabolic process"/>
    <property type="evidence" value="ECO:0007669"/>
    <property type="project" value="InterPro"/>
</dbReference>
<dbReference type="InterPro" id="IPR012291">
    <property type="entry name" value="CBM2_carb-bd_dom_sf"/>
</dbReference>
<dbReference type="InterPro" id="IPR008965">
    <property type="entry name" value="CBM2/CBM3_carb-bd_dom_sf"/>
</dbReference>
<dbReference type="InterPro" id="IPR001919">
    <property type="entry name" value="CBD2"/>
</dbReference>
<feature type="compositionally biased region" description="Pro residues" evidence="1">
    <location>
        <begin position="48"/>
        <end position="67"/>
    </location>
</feature>
<feature type="domain" description="CBM2" evidence="2">
    <location>
        <begin position="92"/>
        <end position="200"/>
    </location>
</feature>
<evidence type="ECO:0000256" key="1">
    <source>
        <dbReference type="SAM" id="MobiDB-lite"/>
    </source>
</evidence>
<dbReference type="AlphaFoldDB" id="A0A919K392"/>
<comment type="caution">
    <text evidence="3">The sequence shown here is derived from an EMBL/GenBank/DDBJ whole genome shotgun (WGS) entry which is preliminary data.</text>
</comment>
<dbReference type="GO" id="GO:0004553">
    <property type="term" value="F:hydrolase activity, hydrolyzing O-glycosyl compounds"/>
    <property type="evidence" value="ECO:0007669"/>
    <property type="project" value="InterPro"/>
</dbReference>
<protein>
    <recommendedName>
        <fullName evidence="2">CBM2 domain-containing protein</fullName>
    </recommendedName>
</protein>
<gene>
    <name evidence="3" type="ORF">Ari01nite_32960</name>
</gene>
<evidence type="ECO:0000259" key="2">
    <source>
        <dbReference type="PROSITE" id="PS51173"/>
    </source>
</evidence>
<dbReference type="Pfam" id="PF00553">
    <property type="entry name" value="CBM_2"/>
    <property type="match status" value="1"/>
</dbReference>
<dbReference type="PROSITE" id="PS51173">
    <property type="entry name" value="CBM2"/>
    <property type="match status" value="1"/>
</dbReference>
<evidence type="ECO:0000313" key="4">
    <source>
        <dbReference type="Proteomes" id="UP000636960"/>
    </source>
</evidence>
<reference evidence="3" key="1">
    <citation type="submission" date="2021-01" db="EMBL/GenBank/DDBJ databases">
        <title>Whole genome shotgun sequence of Actinoplanes rishiriensis NBRC 108556.</title>
        <authorList>
            <person name="Komaki H."/>
            <person name="Tamura T."/>
        </authorList>
    </citation>
    <scope>NUCLEOTIDE SEQUENCE</scope>
    <source>
        <strain evidence="3">NBRC 108556</strain>
    </source>
</reference>
<dbReference type="RefSeq" id="WP_203782125.1">
    <property type="nucleotide sequence ID" value="NZ_BOMV01000036.1"/>
</dbReference>